<gene>
    <name evidence="2" type="ORF">G6F50_017146</name>
</gene>
<proteinExistence type="predicted"/>
<organism evidence="2 3">
    <name type="scientific">Rhizopus delemar</name>
    <dbReference type="NCBI Taxonomy" id="936053"/>
    <lineage>
        <taxon>Eukaryota</taxon>
        <taxon>Fungi</taxon>
        <taxon>Fungi incertae sedis</taxon>
        <taxon>Mucoromycota</taxon>
        <taxon>Mucoromycotina</taxon>
        <taxon>Mucoromycetes</taxon>
        <taxon>Mucorales</taxon>
        <taxon>Mucorineae</taxon>
        <taxon>Rhizopodaceae</taxon>
        <taxon>Rhizopus</taxon>
    </lineage>
</organism>
<sequence>MVDGAGRTGLRWAIVDFHRAWPVTRADRRVRGAVPGGSGAAPLRDDLHGHLHGHAGAQHAAIRHAAGTGPVAPSNAVRRHHAA</sequence>
<accession>A0A9P6XR78</accession>
<evidence type="ECO:0000256" key="1">
    <source>
        <dbReference type="SAM" id="MobiDB-lite"/>
    </source>
</evidence>
<evidence type="ECO:0000313" key="2">
    <source>
        <dbReference type="EMBL" id="KAG1530691.1"/>
    </source>
</evidence>
<keyword evidence="3" id="KW-1185">Reference proteome</keyword>
<feature type="region of interest" description="Disordered" evidence="1">
    <location>
        <begin position="31"/>
        <end position="59"/>
    </location>
</feature>
<name>A0A9P6XR78_9FUNG</name>
<dbReference type="Proteomes" id="UP000740926">
    <property type="component" value="Unassembled WGS sequence"/>
</dbReference>
<protein>
    <submittedName>
        <fullName evidence="2">Uncharacterized protein</fullName>
    </submittedName>
</protein>
<dbReference type="EMBL" id="JAANIU010012001">
    <property type="protein sequence ID" value="KAG1530691.1"/>
    <property type="molecule type" value="Genomic_DNA"/>
</dbReference>
<comment type="caution">
    <text evidence="2">The sequence shown here is derived from an EMBL/GenBank/DDBJ whole genome shotgun (WGS) entry which is preliminary data.</text>
</comment>
<reference evidence="2 3" key="1">
    <citation type="journal article" date="2020" name="Microb. Genom.">
        <title>Genetic diversity of clinical and environmental Mucorales isolates obtained from an investigation of mucormycosis cases among solid organ transplant recipients.</title>
        <authorList>
            <person name="Nguyen M.H."/>
            <person name="Kaul D."/>
            <person name="Muto C."/>
            <person name="Cheng S.J."/>
            <person name="Richter R.A."/>
            <person name="Bruno V.M."/>
            <person name="Liu G."/>
            <person name="Beyhan S."/>
            <person name="Sundermann A.J."/>
            <person name="Mounaud S."/>
            <person name="Pasculle A.W."/>
            <person name="Nierman W.C."/>
            <person name="Driscoll E."/>
            <person name="Cumbie R."/>
            <person name="Clancy C.J."/>
            <person name="Dupont C.L."/>
        </authorList>
    </citation>
    <scope>NUCLEOTIDE SEQUENCE [LARGE SCALE GENOMIC DNA]</scope>
    <source>
        <strain evidence="2 3">GL24</strain>
    </source>
</reference>
<evidence type="ECO:0000313" key="3">
    <source>
        <dbReference type="Proteomes" id="UP000740926"/>
    </source>
</evidence>
<dbReference type="AlphaFoldDB" id="A0A9P6XR78"/>